<dbReference type="Pfam" id="PF00530">
    <property type="entry name" value="SRCR"/>
    <property type="match status" value="1"/>
</dbReference>
<dbReference type="RefSeq" id="XP_023564340.1">
    <property type="nucleotide sequence ID" value="XM_023708572.1"/>
</dbReference>
<dbReference type="GO" id="GO:0005615">
    <property type="term" value="C:extracellular space"/>
    <property type="evidence" value="ECO:0007669"/>
    <property type="project" value="TreeGrafter"/>
</dbReference>
<evidence type="ECO:0000259" key="8">
    <source>
        <dbReference type="PROSITE" id="PS50287"/>
    </source>
</evidence>
<dbReference type="Proteomes" id="UP000515203">
    <property type="component" value="Unplaced"/>
</dbReference>
<dbReference type="PRINTS" id="PR00258">
    <property type="entry name" value="SPERACTRCPTR"/>
</dbReference>
<organism evidence="9 10">
    <name type="scientific">Octodon degus</name>
    <name type="common">Degu</name>
    <name type="synonym">Sciurus degus</name>
    <dbReference type="NCBI Taxonomy" id="10160"/>
    <lineage>
        <taxon>Eukaryota</taxon>
        <taxon>Metazoa</taxon>
        <taxon>Chordata</taxon>
        <taxon>Craniata</taxon>
        <taxon>Vertebrata</taxon>
        <taxon>Euteleostomi</taxon>
        <taxon>Mammalia</taxon>
        <taxon>Eutheria</taxon>
        <taxon>Euarchontoglires</taxon>
        <taxon>Glires</taxon>
        <taxon>Rodentia</taxon>
        <taxon>Hystricomorpha</taxon>
        <taxon>Octodontidae</taxon>
        <taxon>Octodon</taxon>
    </lineage>
</organism>
<feature type="domain" description="SRCR" evidence="8">
    <location>
        <begin position="55"/>
        <end position="98"/>
    </location>
</feature>
<comment type="caution">
    <text evidence="7">Lacks conserved residue(s) required for the propagation of feature annotation.</text>
</comment>
<keyword evidence="2" id="KW-0964">Secreted</keyword>
<dbReference type="InterPro" id="IPR001190">
    <property type="entry name" value="SRCR"/>
</dbReference>
<accession>A0A6P6DWE4</accession>
<evidence type="ECO:0000256" key="5">
    <source>
        <dbReference type="ARBA" id="ARBA00023157"/>
    </source>
</evidence>
<dbReference type="GeneID" id="101587433"/>
<evidence type="ECO:0000256" key="4">
    <source>
        <dbReference type="ARBA" id="ARBA00022737"/>
    </source>
</evidence>
<proteinExistence type="predicted"/>
<dbReference type="SUPFAM" id="SSF56487">
    <property type="entry name" value="SRCR-like"/>
    <property type="match status" value="1"/>
</dbReference>
<evidence type="ECO:0000256" key="7">
    <source>
        <dbReference type="PROSITE-ProRule" id="PRU00196"/>
    </source>
</evidence>
<sequence length="98" mass="10832">MRNFSQIEVAVQIVLLFLPRNWTQPQPQSNDFLSDPEVSAASEGLAANSSDSRKLRLVDGGGRCAERVEILHQGSWGTICDDSWDLNDGQVSSWPSGW</sequence>
<evidence type="ECO:0000313" key="10">
    <source>
        <dbReference type="RefSeq" id="XP_023564340.1"/>
    </source>
</evidence>
<evidence type="ECO:0000256" key="6">
    <source>
        <dbReference type="ARBA" id="ARBA00023180"/>
    </source>
</evidence>
<evidence type="ECO:0000256" key="2">
    <source>
        <dbReference type="ARBA" id="ARBA00022525"/>
    </source>
</evidence>
<dbReference type="PROSITE" id="PS50287">
    <property type="entry name" value="SRCR_2"/>
    <property type="match status" value="1"/>
</dbReference>
<reference evidence="10" key="1">
    <citation type="submission" date="2025-08" db="UniProtKB">
        <authorList>
            <consortium name="RefSeq"/>
        </authorList>
    </citation>
    <scope>IDENTIFICATION</scope>
</reference>
<evidence type="ECO:0000256" key="3">
    <source>
        <dbReference type="ARBA" id="ARBA00022729"/>
    </source>
</evidence>
<evidence type="ECO:0000256" key="1">
    <source>
        <dbReference type="ARBA" id="ARBA00004613"/>
    </source>
</evidence>
<keyword evidence="5" id="KW-1015">Disulfide bond</keyword>
<keyword evidence="3" id="KW-0732">Signal</keyword>
<dbReference type="OrthoDB" id="536948at2759"/>
<dbReference type="Gene3D" id="3.10.250.10">
    <property type="entry name" value="SRCR-like domain"/>
    <property type="match status" value="1"/>
</dbReference>
<dbReference type="GO" id="GO:0031638">
    <property type="term" value="P:zymogen activation"/>
    <property type="evidence" value="ECO:0007669"/>
    <property type="project" value="TreeGrafter"/>
</dbReference>
<comment type="subcellular location">
    <subcellularLocation>
        <location evidence="1">Secreted</location>
    </subcellularLocation>
</comment>
<gene>
    <name evidence="10" type="primary">LOC101587433</name>
</gene>
<dbReference type="GO" id="GO:0004252">
    <property type="term" value="F:serine-type endopeptidase activity"/>
    <property type="evidence" value="ECO:0007669"/>
    <property type="project" value="TreeGrafter"/>
</dbReference>
<dbReference type="InParanoid" id="A0A6P6DWE4"/>
<dbReference type="PANTHER" id="PTHR48071:SF15">
    <property type="entry name" value="SRCR DOMAIN-CONTAINING PROTEIN"/>
    <property type="match status" value="1"/>
</dbReference>
<keyword evidence="6" id="KW-0325">Glycoprotein</keyword>
<keyword evidence="4" id="KW-0677">Repeat</keyword>
<keyword evidence="9" id="KW-1185">Reference proteome</keyword>
<dbReference type="GO" id="GO:0005886">
    <property type="term" value="C:plasma membrane"/>
    <property type="evidence" value="ECO:0007669"/>
    <property type="project" value="TreeGrafter"/>
</dbReference>
<dbReference type="AlphaFoldDB" id="A0A6P6DWE4"/>
<name>A0A6P6DWE4_OCTDE</name>
<evidence type="ECO:0000313" key="9">
    <source>
        <dbReference type="Proteomes" id="UP000515203"/>
    </source>
</evidence>
<dbReference type="InterPro" id="IPR036772">
    <property type="entry name" value="SRCR-like_dom_sf"/>
</dbReference>
<dbReference type="PANTHER" id="PTHR48071">
    <property type="entry name" value="SRCR DOMAIN-CONTAINING PROTEIN"/>
    <property type="match status" value="1"/>
</dbReference>
<protein>
    <submittedName>
        <fullName evidence="10">Antigen WC1.1-like</fullName>
    </submittedName>
</protein>